<dbReference type="PANTHER" id="PTHR47600">
    <property type="entry name" value="NUCLEIC ACID-BINDING, OB-FOLD-LIKE PROTEIN"/>
    <property type="match status" value="1"/>
</dbReference>
<comment type="caution">
    <text evidence="1">The sequence shown here is derived from an EMBL/GenBank/DDBJ whole genome shotgun (WGS) entry which is preliminary data.</text>
</comment>
<reference evidence="1 2" key="1">
    <citation type="journal article" date="2023" name="Int. J. Mol. Sci.">
        <title>De Novo Assembly and Annotation of 11 Diverse Shrub Willow (Salix) Genomes Reveals Novel Gene Organization in Sex-Linked Regions.</title>
        <authorList>
            <person name="Hyden B."/>
            <person name="Feng K."/>
            <person name="Yates T.B."/>
            <person name="Jawdy S."/>
            <person name="Cereghino C."/>
            <person name="Smart L.B."/>
            <person name="Muchero W."/>
        </authorList>
    </citation>
    <scope>NUCLEOTIDE SEQUENCE [LARGE SCALE GENOMIC DNA]</scope>
    <source>
        <tissue evidence="1">Shoot tip</tissue>
    </source>
</reference>
<dbReference type="Proteomes" id="UP001162972">
    <property type="component" value="Chromosome 3"/>
</dbReference>
<dbReference type="EMBL" id="JAPFFJ010000012">
    <property type="protein sequence ID" value="KAJ6415227.1"/>
    <property type="molecule type" value="Genomic_DNA"/>
</dbReference>
<keyword evidence="2" id="KW-1185">Reference proteome</keyword>
<sequence>MDCLSLATTTATSSSFSVRKILFPSPSVGVRARSRRREIWFRRKNGFLVLAAKDEGQAKLDQWDQMELKFGHYLGEDPKLTLAKIMARKENPDVSFS</sequence>
<dbReference type="AlphaFoldDB" id="A0AAD6P3C7"/>
<proteinExistence type="predicted"/>
<dbReference type="PANTHER" id="PTHR47600:SF1">
    <property type="entry name" value="NUCLEIC ACID-BINDING, OB-FOLD-LIKE PROTEIN"/>
    <property type="match status" value="1"/>
</dbReference>
<name>A0AAD6P3C7_9ROSI</name>
<organism evidence="1 2">
    <name type="scientific">Salix udensis</name>
    <dbReference type="NCBI Taxonomy" id="889485"/>
    <lineage>
        <taxon>Eukaryota</taxon>
        <taxon>Viridiplantae</taxon>
        <taxon>Streptophyta</taxon>
        <taxon>Embryophyta</taxon>
        <taxon>Tracheophyta</taxon>
        <taxon>Spermatophyta</taxon>
        <taxon>Magnoliopsida</taxon>
        <taxon>eudicotyledons</taxon>
        <taxon>Gunneridae</taxon>
        <taxon>Pentapetalae</taxon>
        <taxon>rosids</taxon>
        <taxon>fabids</taxon>
        <taxon>Malpighiales</taxon>
        <taxon>Salicaceae</taxon>
        <taxon>Saliceae</taxon>
        <taxon>Salix</taxon>
    </lineage>
</organism>
<protein>
    <submittedName>
        <fullName evidence="1">Uncharacterized protein</fullName>
    </submittedName>
</protein>
<evidence type="ECO:0000313" key="1">
    <source>
        <dbReference type="EMBL" id="KAJ6415227.1"/>
    </source>
</evidence>
<gene>
    <name evidence="1" type="ORF">OIU84_004086</name>
</gene>
<evidence type="ECO:0000313" key="2">
    <source>
        <dbReference type="Proteomes" id="UP001162972"/>
    </source>
</evidence>
<accession>A0AAD6P3C7</accession>